<dbReference type="AlphaFoldDB" id="A0A6V1WD33"/>
<accession>A0A6V1WD33</accession>
<evidence type="ECO:0000256" key="1">
    <source>
        <dbReference type="ARBA" id="ARBA00004173"/>
    </source>
</evidence>
<dbReference type="EMBL" id="HBIU01054584">
    <property type="protein sequence ID" value="CAE0647666.1"/>
    <property type="molecule type" value="Transcribed_RNA"/>
</dbReference>
<protein>
    <recommendedName>
        <fullName evidence="7">Large ribosomal subunit protein mL53</fullName>
    </recommendedName>
    <alternativeName>
        <fullName evidence="8">39S ribosomal protein L53, mitochondrial</fullName>
    </alternativeName>
</protein>
<reference evidence="9" key="1">
    <citation type="submission" date="2021-01" db="EMBL/GenBank/DDBJ databases">
        <authorList>
            <person name="Corre E."/>
            <person name="Pelletier E."/>
            <person name="Niang G."/>
            <person name="Scheremetjew M."/>
            <person name="Finn R."/>
            <person name="Kale V."/>
            <person name="Holt S."/>
            <person name="Cochrane G."/>
            <person name="Meng A."/>
            <person name="Brown T."/>
            <person name="Cohen L."/>
        </authorList>
    </citation>
    <scope>NUCLEOTIDE SEQUENCE</scope>
    <source>
        <strain evidence="9">CCMP3107</strain>
    </source>
</reference>
<evidence type="ECO:0000256" key="7">
    <source>
        <dbReference type="ARBA" id="ARBA00035180"/>
    </source>
</evidence>
<evidence type="ECO:0000256" key="4">
    <source>
        <dbReference type="ARBA" id="ARBA00022980"/>
    </source>
</evidence>
<evidence type="ECO:0000256" key="8">
    <source>
        <dbReference type="ARBA" id="ARBA00042721"/>
    </source>
</evidence>
<dbReference type="PANTHER" id="PTHR33618:SF1">
    <property type="entry name" value="LARGE RIBOSOMAL SUBUNIT PROTEIN ML53"/>
    <property type="match status" value="1"/>
</dbReference>
<proteinExistence type="inferred from homology"/>
<evidence type="ECO:0000256" key="6">
    <source>
        <dbReference type="ARBA" id="ARBA00023274"/>
    </source>
</evidence>
<keyword evidence="3" id="KW-0809">Transit peptide</keyword>
<comment type="similarity">
    <text evidence="2">Belongs to the mitochondrion-specific ribosomal protein mL53 family.</text>
</comment>
<evidence type="ECO:0000256" key="2">
    <source>
        <dbReference type="ARBA" id="ARBA00005557"/>
    </source>
</evidence>
<dbReference type="PANTHER" id="PTHR33618">
    <property type="entry name" value="39S RIBOSOMAL PROTEIN L53, MITOCHONDRIAL"/>
    <property type="match status" value="1"/>
</dbReference>
<gene>
    <name evidence="9" type="ORF">HAKA00212_LOCUS24016</name>
</gene>
<dbReference type="Gene3D" id="3.40.30.10">
    <property type="entry name" value="Glutaredoxin"/>
    <property type="match status" value="1"/>
</dbReference>
<keyword evidence="5" id="KW-0496">Mitochondrion</keyword>
<sequence>MMNSIIVLPSRHFHASSTCLRKGLRIPPLFRVDKITARGLFRYFTQIDIKFFPLDERSNSARELYSQMSSPKLSKINPKCKVNIEVERQNVPASATIKFVDGSEVVLDTGNYNVEQLKSELWMHATLIENSFEDQGKSIEDM</sequence>
<evidence type="ECO:0000256" key="5">
    <source>
        <dbReference type="ARBA" id="ARBA00023128"/>
    </source>
</evidence>
<keyword evidence="4" id="KW-0689">Ribosomal protein</keyword>
<comment type="subcellular location">
    <subcellularLocation>
        <location evidence="1">Mitochondrion</location>
    </subcellularLocation>
</comment>
<evidence type="ECO:0000313" key="9">
    <source>
        <dbReference type="EMBL" id="CAE0647666.1"/>
    </source>
</evidence>
<keyword evidence="6" id="KW-0687">Ribonucleoprotein</keyword>
<evidence type="ECO:0000256" key="3">
    <source>
        <dbReference type="ARBA" id="ARBA00022946"/>
    </source>
</evidence>
<organism evidence="9">
    <name type="scientific">Heterosigma akashiwo</name>
    <name type="common">Chromophytic alga</name>
    <name type="synonym">Heterosigma carterae</name>
    <dbReference type="NCBI Taxonomy" id="2829"/>
    <lineage>
        <taxon>Eukaryota</taxon>
        <taxon>Sar</taxon>
        <taxon>Stramenopiles</taxon>
        <taxon>Ochrophyta</taxon>
        <taxon>Raphidophyceae</taxon>
        <taxon>Chattonellales</taxon>
        <taxon>Chattonellaceae</taxon>
        <taxon>Heterosigma</taxon>
    </lineage>
</organism>
<dbReference type="InterPro" id="IPR019716">
    <property type="entry name" value="Ribosomal_mL53"/>
</dbReference>
<dbReference type="Pfam" id="PF10780">
    <property type="entry name" value="MRP_L53"/>
    <property type="match status" value="1"/>
</dbReference>
<name>A0A6V1WD33_HETAK</name>
<dbReference type="GO" id="GO:0005762">
    <property type="term" value="C:mitochondrial large ribosomal subunit"/>
    <property type="evidence" value="ECO:0007669"/>
    <property type="project" value="TreeGrafter"/>
</dbReference>
<dbReference type="InterPro" id="IPR052473">
    <property type="entry name" value="mtLSU_mL53"/>
</dbReference>